<organism evidence="2 3">
    <name type="scientific">Fistulina hepatica ATCC 64428</name>
    <dbReference type="NCBI Taxonomy" id="1128425"/>
    <lineage>
        <taxon>Eukaryota</taxon>
        <taxon>Fungi</taxon>
        <taxon>Dikarya</taxon>
        <taxon>Basidiomycota</taxon>
        <taxon>Agaricomycotina</taxon>
        <taxon>Agaricomycetes</taxon>
        <taxon>Agaricomycetidae</taxon>
        <taxon>Agaricales</taxon>
        <taxon>Fistulinaceae</taxon>
        <taxon>Fistulina</taxon>
    </lineage>
</organism>
<sequence length="105" mass="11805">MSFLKRGFMKNWFAVEGLPIVAIVTIVISGGTWFAFHSARGPTIQWSKANPTPWNTIEADQGTKLVGVNQKFEKTQVARGRDTSYELLFSPFNDISRAAYDNLYS</sequence>
<dbReference type="Proteomes" id="UP000054144">
    <property type="component" value="Unassembled WGS sequence"/>
</dbReference>
<keyword evidence="1" id="KW-0812">Transmembrane</keyword>
<dbReference type="PANTHER" id="PTHR14256">
    <property type="entry name" value="NADH-UBIQUINONE OXIDOREDUCTASE MLRQ SUBUNIT"/>
    <property type="match status" value="1"/>
</dbReference>
<dbReference type="EMBL" id="KN881819">
    <property type="protein sequence ID" value="KIY48759.1"/>
    <property type="molecule type" value="Genomic_DNA"/>
</dbReference>
<accession>A0A0D7AEC1</accession>
<evidence type="ECO:0000313" key="2">
    <source>
        <dbReference type="EMBL" id="KIY48759.1"/>
    </source>
</evidence>
<dbReference type="InterPro" id="IPR010530">
    <property type="entry name" value="B12D"/>
</dbReference>
<evidence type="ECO:0000313" key="3">
    <source>
        <dbReference type="Proteomes" id="UP000054144"/>
    </source>
</evidence>
<dbReference type="AlphaFoldDB" id="A0A0D7AEC1"/>
<evidence type="ECO:0000256" key="1">
    <source>
        <dbReference type="SAM" id="Phobius"/>
    </source>
</evidence>
<feature type="transmembrane region" description="Helical" evidence="1">
    <location>
        <begin position="12"/>
        <end position="36"/>
    </location>
</feature>
<dbReference type="PANTHER" id="PTHR14256:SF1">
    <property type="entry name" value="GEO09626P1"/>
    <property type="match status" value="1"/>
</dbReference>
<keyword evidence="1" id="KW-0472">Membrane</keyword>
<dbReference type="Pfam" id="PF06522">
    <property type="entry name" value="B12D"/>
    <property type="match status" value="1"/>
</dbReference>
<name>A0A0D7AEC1_9AGAR</name>
<dbReference type="OrthoDB" id="5511684at2759"/>
<keyword evidence="1" id="KW-1133">Transmembrane helix</keyword>
<gene>
    <name evidence="2" type="ORF">FISHEDRAFT_73345</name>
</gene>
<keyword evidence="3" id="KW-1185">Reference proteome</keyword>
<proteinExistence type="predicted"/>
<reference evidence="2 3" key="1">
    <citation type="journal article" date="2015" name="Fungal Genet. Biol.">
        <title>Evolution of novel wood decay mechanisms in Agaricales revealed by the genome sequences of Fistulina hepatica and Cylindrobasidium torrendii.</title>
        <authorList>
            <person name="Floudas D."/>
            <person name="Held B.W."/>
            <person name="Riley R."/>
            <person name="Nagy L.G."/>
            <person name="Koehler G."/>
            <person name="Ransdell A.S."/>
            <person name="Younus H."/>
            <person name="Chow J."/>
            <person name="Chiniquy J."/>
            <person name="Lipzen A."/>
            <person name="Tritt A."/>
            <person name="Sun H."/>
            <person name="Haridas S."/>
            <person name="LaButti K."/>
            <person name="Ohm R.A."/>
            <person name="Kues U."/>
            <person name="Blanchette R.A."/>
            <person name="Grigoriev I.V."/>
            <person name="Minto R.E."/>
            <person name="Hibbett D.S."/>
        </authorList>
    </citation>
    <scope>NUCLEOTIDE SEQUENCE [LARGE SCALE GENOMIC DNA]</scope>
    <source>
        <strain evidence="2 3">ATCC 64428</strain>
    </source>
</reference>
<protein>
    <submittedName>
        <fullName evidence="2">Uncharacterized protein</fullName>
    </submittedName>
</protein>